<dbReference type="FunFam" id="3.90.960.10:FF:000005">
    <property type="entry name" value="Putative prolyl-tRNA synthetase"/>
    <property type="match status" value="1"/>
</dbReference>
<feature type="domain" description="YbaK/aminoacyl-tRNA synthetase-associated" evidence="2">
    <location>
        <begin position="104"/>
        <end position="230"/>
    </location>
</feature>
<dbReference type="InterPro" id="IPR040285">
    <property type="entry name" value="ProX/PRXD1"/>
</dbReference>
<dbReference type="Proteomes" id="UP000009045">
    <property type="component" value="Chromosome"/>
</dbReference>
<proteinExistence type="inferred from homology"/>
<organism evidence="3 4">
    <name type="scientific">Sinorhizobium meliloti (strain SM11)</name>
    <dbReference type="NCBI Taxonomy" id="707241"/>
    <lineage>
        <taxon>Bacteria</taxon>
        <taxon>Pseudomonadati</taxon>
        <taxon>Pseudomonadota</taxon>
        <taxon>Alphaproteobacteria</taxon>
        <taxon>Hyphomicrobiales</taxon>
        <taxon>Rhizobiaceae</taxon>
        <taxon>Sinorhizobium/Ensifer group</taxon>
        <taxon>Sinorhizobium</taxon>
    </lineage>
</organism>
<protein>
    <recommendedName>
        <fullName evidence="2">YbaK/aminoacyl-tRNA synthetase-associated domain-containing protein</fullName>
    </recommendedName>
</protein>
<dbReference type="PANTHER" id="PTHR31423">
    <property type="entry name" value="YBAK DOMAIN-CONTAINING PROTEIN"/>
    <property type="match status" value="1"/>
</dbReference>
<dbReference type="KEGG" id="smx:SM11_chr3309"/>
<evidence type="ECO:0000256" key="1">
    <source>
        <dbReference type="ARBA" id="ARBA00010201"/>
    </source>
</evidence>
<sequence>MDQGCRPVLRRRALYGPSPFQMQQGNDANAKNFFASAFEGRECRVSGCAAPRMRLRNVSLLLKAGREKIATAERMTMNKAEPKTAEDLFRFLDELGIEHRTKRHAPVFTVAESVALRDEIPGGHTKNLFLKDKKDNYFLLTVEEHATVDLKTVHQTIGAASKVSFGKPDKLMEYLGVIPGAVTAFGAINDTEGKVKIILDETLMAFETINCHSLSNDRTTSIASKDMLRFMEATGHEPLVLKVTA</sequence>
<dbReference type="HOGENOM" id="CLU_104635_2_0_5"/>
<gene>
    <name evidence="3" type="ordered locus">SM11_chr3309</name>
</gene>
<dbReference type="InterPro" id="IPR036754">
    <property type="entry name" value="YbaK/aa-tRNA-synt-asso_dom_sf"/>
</dbReference>
<dbReference type="AlphaFoldDB" id="F7X118"/>
<dbReference type="SUPFAM" id="SSF55826">
    <property type="entry name" value="YbaK/ProRS associated domain"/>
    <property type="match status" value="1"/>
</dbReference>
<dbReference type="PATRIC" id="fig|707241.3.peg.3452"/>
<name>F7X118_SINMM</name>
<dbReference type="EMBL" id="CP001830">
    <property type="protein sequence ID" value="AEH80544.1"/>
    <property type="molecule type" value="Genomic_DNA"/>
</dbReference>
<evidence type="ECO:0000313" key="3">
    <source>
        <dbReference type="EMBL" id="AEH80544.1"/>
    </source>
</evidence>
<dbReference type="GO" id="GO:0002161">
    <property type="term" value="F:aminoacyl-tRNA deacylase activity"/>
    <property type="evidence" value="ECO:0007669"/>
    <property type="project" value="InterPro"/>
</dbReference>
<comment type="similarity">
    <text evidence="1">Belongs to the PRORSD1 family.</text>
</comment>
<dbReference type="InterPro" id="IPR007214">
    <property type="entry name" value="YbaK/aa-tRNA-synth-assoc-dom"/>
</dbReference>
<evidence type="ECO:0000259" key="2">
    <source>
        <dbReference type="Pfam" id="PF04073"/>
    </source>
</evidence>
<evidence type="ECO:0000313" key="4">
    <source>
        <dbReference type="Proteomes" id="UP000009045"/>
    </source>
</evidence>
<dbReference type="CDD" id="cd04335">
    <property type="entry name" value="PrdX_deacylase"/>
    <property type="match status" value="1"/>
</dbReference>
<dbReference type="Gene3D" id="3.90.960.10">
    <property type="entry name" value="YbaK/aminoacyl-tRNA synthetase-associated domain"/>
    <property type="match status" value="1"/>
</dbReference>
<dbReference type="PANTHER" id="PTHR31423:SF3">
    <property type="entry name" value="PROLYL-TRNA SYNTHETASE ASSOCIATED DOMAIN-CONTAINING PROTEIN 1-RELATED"/>
    <property type="match status" value="1"/>
</dbReference>
<reference evidence="3 4" key="1">
    <citation type="journal article" date="2011" name="J. Biotechnol.">
        <title>The complete genome sequence of the dominant Sinorhizobium meliloti field isolate SM11 extends the S. meliloti pan-genome.</title>
        <authorList>
            <person name="Schneiker-Bekel S."/>
            <person name="Wibberg D."/>
            <person name="Bekel T."/>
            <person name="Blom J."/>
            <person name="Linke B."/>
            <person name="Neuweger H."/>
            <person name="Stiens M."/>
            <person name="Vorholter F.J."/>
            <person name="Weidner S."/>
            <person name="Goesmann A."/>
            <person name="Puhler A."/>
            <person name="Schluter A."/>
        </authorList>
    </citation>
    <scope>NUCLEOTIDE SEQUENCE [LARGE SCALE GENOMIC DNA]</scope>
    <source>
        <strain evidence="3 4">SM11</strain>
    </source>
</reference>
<dbReference type="Pfam" id="PF04073">
    <property type="entry name" value="tRNA_edit"/>
    <property type="match status" value="1"/>
</dbReference>
<accession>F7X118</accession>